<reference evidence="4 5" key="1">
    <citation type="submission" date="2020-06" db="EMBL/GenBank/DDBJ databases">
        <authorList>
            <person name="Li R."/>
            <person name="Bekaert M."/>
        </authorList>
    </citation>
    <scope>NUCLEOTIDE SEQUENCE [LARGE SCALE GENOMIC DNA]</scope>
    <source>
        <strain evidence="5">wild</strain>
    </source>
</reference>
<dbReference type="Proteomes" id="UP000507470">
    <property type="component" value="Unassembled WGS sequence"/>
</dbReference>
<organism evidence="4 5">
    <name type="scientific">Mytilus coruscus</name>
    <name type="common">Sea mussel</name>
    <dbReference type="NCBI Taxonomy" id="42192"/>
    <lineage>
        <taxon>Eukaryota</taxon>
        <taxon>Metazoa</taxon>
        <taxon>Spiralia</taxon>
        <taxon>Lophotrochozoa</taxon>
        <taxon>Mollusca</taxon>
        <taxon>Bivalvia</taxon>
        <taxon>Autobranchia</taxon>
        <taxon>Pteriomorphia</taxon>
        <taxon>Mytilida</taxon>
        <taxon>Mytiloidea</taxon>
        <taxon>Mytilidae</taxon>
        <taxon>Mytilinae</taxon>
        <taxon>Mytilus</taxon>
    </lineage>
</organism>
<protein>
    <recommendedName>
        <fullName evidence="6">SUEL-type lectin domain-containing protein</fullName>
    </recommendedName>
</protein>
<accession>A0A6J8E946</accession>
<evidence type="ECO:0000313" key="4">
    <source>
        <dbReference type="EMBL" id="CAC5416698.1"/>
    </source>
</evidence>
<feature type="compositionally biased region" description="Low complexity" evidence="1">
    <location>
        <begin position="484"/>
        <end position="501"/>
    </location>
</feature>
<evidence type="ECO:0000313" key="5">
    <source>
        <dbReference type="Proteomes" id="UP000507470"/>
    </source>
</evidence>
<keyword evidence="2" id="KW-1133">Transmembrane helix</keyword>
<feature type="compositionally biased region" description="Polar residues" evidence="1">
    <location>
        <begin position="467"/>
        <end position="483"/>
    </location>
</feature>
<name>A0A6J8E946_MYTCO</name>
<feature type="compositionally biased region" description="Polar residues" evidence="1">
    <location>
        <begin position="133"/>
        <end position="153"/>
    </location>
</feature>
<keyword evidence="2" id="KW-0472">Membrane</keyword>
<dbReference type="OrthoDB" id="6095247at2759"/>
<dbReference type="EMBL" id="CACVKT020008680">
    <property type="protein sequence ID" value="CAC5416698.1"/>
    <property type="molecule type" value="Genomic_DNA"/>
</dbReference>
<evidence type="ECO:0000256" key="3">
    <source>
        <dbReference type="SAM" id="SignalP"/>
    </source>
</evidence>
<feature type="signal peptide" evidence="3">
    <location>
        <begin position="1"/>
        <end position="19"/>
    </location>
</feature>
<feature type="region of interest" description="Disordered" evidence="1">
    <location>
        <begin position="108"/>
        <end position="153"/>
    </location>
</feature>
<keyword evidence="3" id="KW-0732">Signal</keyword>
<gene>
    <name evidence="4" type="ORF">MCOR_49292</name>
</gene>
<evidence type="ECO:0008006" key="6">
    <source>
        <dbReference type="Google" id="ProtNLM"/>
    </source>
</evidence>
<sequence>MHRFTFVCTFLWILKASDAKGIRVREGSTKELWCNGEMVLDIYFAKYEGRAIYCGRNDVTTSVQQQCNGLTSCQVSAKDEIYEDSCAFSNEVLTIRYGCVDSTLSTRTHDTTGSTTDHNRWHSSTTENDRRLSTATDDTSLKNTTSLEPHESALTNNHTSETITIATLIGGCIFGLLLIAVITITIFRHFRETKDIDAGDNVEILQINALSGSELDHHDHGSDRIDYVAETHLTNRDGILSNNSSTLLSMAYKNNSYTLEPTAVRNVSKTLESRNLTEDTRCKYTDDSEYSVIQNYSGDILPPSYDVLRECSSPTCLADCANKYNHANYNGNSYDKTNGSTPIQWSGDHNDGYSTAATFLLESDQCSPDNDSSEHVYENQPINYKDNKSLNLHKTSRQFGADHLSAEKKGINTPTKKCNPYDNINFTKSSRAAKTSKKTISNYQNIADNFSPTANYINVDESLSMENQAEDPNSHFSSPINRASSSQNVQNSEQNNNGQSQCYMPMNFGSSKKKTDFVESDNVYVPIMSPTTLVSPSDVFDDTYQF</sequence>
<feature type="transmembrane region" description="Helical" evidence="2">
    <location>
        <begin position="165"/>
        <end position="187"/>
    </location>
</feature>
<dbReference type="AlphaFoldDB" id="A0A6J8E946"/>
<dbReference type="InterPro" id="IPR043159">
    <property type="entry name" value="Lectin_gal-bd_sf"/>
</dbReference>
<feature type="chain" id="PRO_5026665693" description="SUEL-type lectin domain-containing protein" evidence="3">
    <location>
        <begin position="20"/>
        <end position="546"/>
    </location>
</feature>
<evidence type="ECO:0000256" key="1">
    <source>
        <dbReference type="SAM" id="MobiDB-lite"/>
    </source>
</evidence>
<evidence type="ECO:0000256" key="2">
    <source>
        <dbReference type="SAM" id="Phobius"/>
    </source>
</evidence>
<feature type="region of interest" description="Disordered" evidence="1">
    <location>
        <begin position="467"/>
        <end position="506"/>
    </location>
</feature>
<dbReference type="Gene3D" id="2.60.120.740">
    <property type="match status" value="1"/>
</dbReference>
<keyword evidence="2" id="KW-0812">Transmembrane</keyword>
<keyword evidence="5" id="KW-1185">Reference proteome</keyword>
<proteinExistence type="predicted"/>